<dbReference type="FunFam" id="3.20.20.70:FF:000004">
    <property type="entry name" value="Ribulose-phosphate 3-epimerase"/>
    <property type="match status" value="1"/>
</dbReference>
<dbReference type="SUPFAM" id="SSF51366">
    <property type="entry name" value="Ribulose-phoshate binding barrel"/>
    <property type="match status" value="1"/>
</dbReference>
<feature type="binding site" evidence="10 14">
    <location>
        <position position="6"/>
    </location>
    <ligand>
        <name>substrate</name>
    </ligand>
</feature>
<feature type="binding site" evidence="10 14">
    <location>
        <position position="64"/>
    </location>
    <ligand>
        <name>substrate</name>
    </ligand>
</feature>
<dbReference type="GO" id="GO:0046872">
    <property type="term" value="F:metal ion binding"/>
    <property type="evidence" value="ECO:0007669"/>
    <property type="project" value="UniProtKB-UniRule"/>
</dbReference>
<feature type="binding site" evidence="10 13">
    <location>
        <position position="33"/>
    </location>
    <ligand>
        <name>a divalent metal cation</name>
        <dbReference type="ChEBI" id="CHEBI:60240"/>
    </ligand>
</feature>
<feature type="binding site" evidence="10 13">
    <location>
        <position position="173"/>
    </location>
    <ligand>
        <name>a divalent metal cation</name>
        <dbReference type="ChEBI" id="CHEBI:60240"/>
    </ligand>
</feature>
<feature type="binding site" evidence="14">
    <location>
        <position position="175"/>
    </location>
    <ligand>
        <name>substrate</name>
    </ligand>
</feature>
<dbReference type="GO" id="GO:0004750">
    <property type="term" value="F:D-ribulose-phosphate 3-epimerase activity"/>
    <property type="evidence" value="ECO:0007669"/>
    <property type="project" value="UniProtKB-UniRule"/>
</dbReference>
<comment type="cofactor">
    <cofactor evidence="4">
        <name>Zn(2+)</name>
        <dbReference type="ChEBI" id="CHEBI:29105"/>
    </cofactor>
</comment>
<dbReference type="Pfam" id="PF00834">
    <property type="entry name" value="Ribul_P_3_epim"/>
    <property type="match status" value="1"/>
</dbReference>
<dbReference type="NCBIfam" id="NF004076">
    <property type="entry name" value="PRK05581.1-4"/>
    <property type="match status" value="1"/>
</dbReference>
<comment type="pathway">
    <text evidence="10">Carbohydrate degradation.</text>
</comment>
<dbReference type="EC" id="5.1.3.1" evidence="7 10"/>
<dbReference type="InterPro" id="IPR011060">
    <property type="entry name" value="RibuloseP-bd_barrel"/>
</dbReference>
<dbReference type="InterPro" id="IPR000056">
    <property type="entry name" value="Ribul_P_3_epim-like"/>
</dbReference>
<evidence type="ECO:0000256" key="8">
    <source>
        <dbReference type="ARBA" id="ARBA00022723"/>
    </source>
</evidence>
<keyword evidence="10 11" id="KW-0119">Carbohydrate metabolism</keyword>
<organism evidence="15 16">
    <name type="scientific">Flavihumibacter petaseus NBRC 106054</name>
    <dbReference type="NCBI Taxonomy" id="1220578"/>
    <lineage>
        <taxon>Bacteria</taxon>
        <taxon>Pseudomonadati</taxon>
        <taxon>Bacteroidota</taxon>
        <taxon>Chitinophagia</taxon>
        <taxon>Chitinophagales</taxon>
        <taxon>Chitinophagaceae</taxon>
        <taxon>Flavihumibacter</taxon>
    </lineage>
</organism>
<dbReference type="GO" id="GO:0006098">
    <property type="term" value="P:pentose-phosphate shunt"/>
    <property type="evidence" value="ECO:0007669"/>
    <property type="project" value="UniProtKB-UniRule"/>
</dbReference>
<comment type="cofactor">
    <cofactor evidence="10 13">
        <name>a divalent metal cation</name>
        <dbReference type="ChEBI" id="CHEBI:60240"/>
    </cofactor>
    <text evidence="10 13">Binds 1 divalent metal cation per subunit.</text>
</comment>
<keyword evidence="13" id="KW-0464">Manganese</keyword>
<keyword evidence="13" id="KW-0170">Cobalt</keyword>
<comment type="cofactor">
    <cofactor evidence="5">
        <name>Fe(2+)</name>
        <dbReference type="ChEBI" id="CHEBI:29033"/>
    </cofactor>
</comment>
<evidence type="ECO:0000256" key="6">
    <source>
        <dbReference type="ARBA" id="ARBA00009541"/>
    </source>
</evidence>
<dbReference type="InterPro" id="IPR013785">
    <property type="entry name" value="Aldolase_TIM"/>
</dbReference>
<keyword evidence="16" id="KW-1185">Reference proteome</keyword>
<evidence type="ECO:0000256" key="3">
    <source>
        <dbReference type="ARBA" id="ARBA00001941"/>
    </source>
</evidence>
<evidence type="ECO:0000256" key="9">
    <source>
        <dbReference type="ARBA" id="ARBA00023235"/>
    </source>
</evidence>
<comment type="cofactor">
    <cofactor evidence="3">
        <name>Co(2+)</name>
        <dbReference type="ChEBI" id="CHEBI:48828"/>
    </cofactor>
</comment>
<evidence type="ECO:0000256" key="7">
    <source>
        <dbReference type="ARBA" id="ARBA00013188"/>
    </source>
</evidence>
<evidence type="ECO:0000256" key="11">
    <source>
        <dbReference type="PIRNR" id="PIRNR001461"/>
    </source>
</evidence>
<evidence type="ECO:0000256" key="2">
    <source>
        <dbReference type="ARBA" id="ARBA00001936"/>
    </source>
</evidence>
<gene>
    <name evidence="10 15" type="primary">rpe</name>
    <name evidence="15" type="ORF">FPE01S_02_06020</name>
</gene>
<dbReference type="PANTHER" id="PTHR11749">
    <property type="entry name" value="RIBULOSE-5-PHOSPHATE-3-EPIMERASE"/>
    <property type="match status" value="1"/>
</dbReference>
<dbReference type="Gene3D" id="3.20.20.70">
    <property type="entry name" value="Aldolase class I"/>
    <property type="match status" value="1"/>
</dbReference>
<evidence type="ECO:0000256" key="12">
    <source>
        <dbReference type="PIRSR" id="PIRSR001461-1"/>
    </source>
</evidence>
<feature type="active site" description="Proton acceptor" evidence="10 12">
    <location>
        <position position="33"/>
    </location>
</feature>
<evidence type="ECO:0000256" key="13">
    <source>
        <dbReference type="PIRSR" id="PIRSR001461-2"/>
    </source>
</evidence>
<dbReference type="GO" id="GO:0019323">
    <property type="term" value="P:pentose catabolic process"/>
    <property type="evidence" value="ECO:0007669"/>
    <property type="project" value="UniProtKB-UniRule"/>
</dbReference>
<comment type="caution">
    <text evidence="10">Lacks conserved residue(s) required for the propagation of feature annotation.</text>
</comment>
<dbReference type="PROSITE" id="PS01085">
    <property type="entry name" value="RIBUL_P_3_EPIMER_1"/>
    <property type="match status" value="1"/>
</dbReference>
<feature type="binding site" evidence="10 13">
    <location>
        <position position="64"/>
    </location>
    <ligand>
        <name>a divalent metal cation</name>
        <dbReference type="ChEBI" id="CHEBI:60240"/>
    </ligand>
</feature>
<feature type="binding site" evidence="10">
    <location>
        <begin position="173"/>
        <end position="175"/>
    </location>
    <ligand>
        <name>substrate</name>
    </ligand>
</feature>
<comment type="caution">
    <text evidence="15">The sequence shown here is derived from an EMBL/GenBank/DDBJ whole genome shotgun (WGS) entry which is preliminary data.</text>
</comment>
<dbReference type="NCBIfam" id="TIGR01163">
    <property type="entry name" value="rpe"/>
    <property type="match status" value="1"/>
</dbReference>
<dbReference type="HAMAP" id="MF_02227">
    <property type="entry name" value="RPE"/>
    <property type="match status" value="1"/>
</dbReference>
<keyword evidence="9 10" id="KW-0413">Isomerase</keyword>
<dbReference type="CDD" id="cd00429">
    <property type="entry name" value="RPE"/>
    <property type="match status" value="1"/>
</dbReference>
<evidence type="ECO:0000313" key="15">
    <source>
        <dbReference type="EMBL" id="GAO43497.1"/>
    </source>
</evidence>
<comment type="cofactor">
    <cofactor evidence="2">
        <name>Mn(2+)</name>
        <dbReference type="ChEBI" id="CHEBI:29035"/>
    </cofactor>
</comment>
<dbReference type="Proteomes" id="UP000033121">
    <property type="component" value="Unassembled WGS sequence"/>
</dbReference>
<keyword evidence="8 10" id="KW-0479">Metal-binding</keyword>
<dbReference type="InterPro" id="IPR026019">
    <property type="entry name" value="Ribul_P_3_epim"/>
</dbReference>
<sequence length="217" mass="23863">MLLAPSLLAADFLHLQKACDLLNNSAADWFHLDVMDGRFVPNISYGLPVISQLRKASQKIFDVHLMIEEPEKFASAFRDAGANNLTVHLEACRHLHRNVQQIRDLGMTAGVAINPHTPVELLYDILPDLHLVLIMSVNPGFGGQQFIPHTYEKIRVLKQRINKKGLNTLIEVDGGVDLDNARQLLDAGADVLVAGTSVFRAKDPAAAIAAFKQTGQK</sequence>
<evidence type="ECO:0000256" key="1">
    <source>
        <dbReference type="ARBA" id="ARBA00001782"/>
    </source>
</evidence>
<feature type="active site" description="Proton donor" evidence="10 12">
    <location>
        <position position="173"/>
    </location>
</feature>
<comment type="catalytic activity">
    <reaction evidence="1 10 11">
        <text>D-ribulose 5-phosphate = D-xylulose 5-phosphate</text>
        <dbReference type="Rhea" id="RHEA:13677"/>
        <dbReference type="ChEBI" id="CHEBI:57737"/>
        <dbReference type="ChEBI" id="CHEBI:58121"/>
        <dbReference type="EC" id="5.1.3.1"/>
    </reaction>
</comment>
<feature type="binding site" evidence="14">
    <location>
        <begin position="195"/>
        <end position="196"/>
    </location>
    <ligand>
        <name>substrate</name>
    </ligand>
</feature>
<evidence type="ECO:0000256" key="14">
    <source>
        <dbReference type="PIRSR" id="PIRSR001461-3"/>
    </source>
</evidence>
<dbReference type="EMBL" id="BBWV01000002">
    <property type="protein sequence ID" value="GAO43497.1"/>
    <property type="molecule type" value="Genomic_DNA"/>
</dbReference>
<evidence type="ECO:0000256" key="4">
    <source>
        <dbReference type="ARBA" id="ARBA00001947"/>
    </source>
</evidence>
<accession>A0A0E9N0H5</accession>
<dbReference type="STRING" id="1220578.FPE01S_02_06020"/>
<reference evidence="15 16" key="1">
    <citation type="submission" date="2015-04" db="EMBL/GenBank/DDBJ databases">
        <title>Whole genome shotgun sequence of Flavihumibacter petaseus NBRC 106054.</title>
        <authorList>
            <person name="Miyazawa S."/>
            <person name="Hosoyama A."/>
            <person name="Hashimoto M."/>
            <person name="Noguchi M."/>
            <person name="Tsuchikane K."/>
            <person name="Ohji S."/>
            <person name="Yamazoe A."/>
            <person name="Ichikawa N."/>
            <person name="Kimura A."/>
            <person name="Fujita N."/>
        </authorList>
    </citation>
    <scope>NUCLEOTIDE SEQUENCE [LARGE SCALE GENOMIC DNA]</scope>
    <source>
        <strain evidence="15 16">NBRC 106054</strain>
    </source>
</reference>
<proteinExistence type="inferred from homology"/>
<dbReference type="AlphaFoldDB" id="A0A0E9N0H5"/>
<evidence type="ECO:0000256" key="10">
    <source>
        <dbReference type="HAMAP-Rule" id="MF_02227"/>
    </source>
</evidence>
<evidence type="ECO:0000256" key="5">
    <source>
        <dbReference type="ARBA" id="ARBA00001954"/>
    </source>
</evidence>
<protein>
    <recommendedName>
        <fullName evidence="7 10">Ribulose-phosphate 3-epimerase</fullName>
        <ecNumber evidence="7 10">5.1.3.1</ecNumber>
    </recommendedName>
</protein>
<feature type="binding site" evidence="10 13">
    <location>
        <position position="31"/>
    </location>
    <ligand>
        <name>a divalent metal cation</name>
        <dbReference type="ChEBI" id="CHEBI:60240"/>
    </ligand>
</feature>
<dbReference type="RefSeq" id="WP_046369364.1">
    <property type="nucleotide sequence ID" value="NZ_BBWV01000002.1"/>
</dbReference>
<name>A0A0E9N0H5_9BACT</name>
<evidence type="ECO:0000313" key="16">
    <source>
        <dbReference type="Proteomes" id="UP000033121"/>
    </source>
</evidence>
<comment type="similarity">
    <text evidence="6 10 11">Belongs to the ribulose-phosphate 3-epimerase family.</text>
</comment>
<keyword evidence="13" id="KW-0862">Zinc</keyword>
<comment type="function">
    <text evidence="10">Catalyzes the reversible epimerization of D-ribulose 5-phosphate to D-xylulose 5-phosphate.</text>
</comment>
<dbReference type="OrthoDB" id="1645589at2"/>
<dbReference type="PROSITE" id="PS01086">
    <property type="entry name" value="RIBUL_P_3_EPIMER_2"/>
    <property type="match status" value="1"/>
</dbReference>
<dbReference type="PIRSF" id="PIRSF001461">
    <property type="entry name" value="RPE"/>
    <property type="match status" value="1"/>
</dbReference>
<dbReference type="GO" id="GO:0005737">
    <property type="term" value="C:cytoplasm"/>
    <property type="evidence" value="ECO:0007669"/>
    <property type="project" value="UniProtKB-ARBA"/>
</dbReference>
<feature type="binding site" evidence="10 14">
    <location>
        <begin position="140"/>
        <end position="143"/>
    </location>
    <ligand>
        <name>substrate</name>
    </ligand>
</feature>